<dbReference type="Proteomes" id="UP000003959">
    <property type="component" value="Unassembled WGS sequence"/>
</dbReference>
<accession>F4XXW6</accession>
<reference evidence="2" key="1">
    <citation type="journal article" date="2011" name="Proc. Natl. Acad. Sci. U.S.A.">
        <title>Genomic insights into the physiology and ecology of the marine filamentous cyanobacterium Lyngbya majuscula.</title>
        <authorList>
            <person name="Jones A.C."/>
            <person name="Monroe E.A."/>
            <person name="Podell S."/>
            <person name="Hess W.R."/>
            <person name="Klages S."/>
            <person name="Esquenazi E."/>
            <person name="Niessen S."/>
            <person name="Hoover H."/>
            <person name="Rothmann M."/>
            <person name="Lasken R.S."/>
            <person name="Yates J.R.III."/>
            <person name="Reinhardt R."/>
            <person name="Kube M."/>
            <person name="Burkart M.D."/>
            <person name="Allen E.E."/>
            <person name="Dorrestein P.C."/>
            <person name="Gerwick W.H."/>
            <person name="Gerwick L."/>
        </authorList>
    </citation>
    <scope>NUCLEOTIDE SEQUENCE [LARGE SCALE GENOMIC DNA]</scope>
    <source>
        <strain evidence="2">3L</strain>
    </source>
</reference>
<protein>
    <submittedName>
        <fullName evidence="1">Uncharacterized protein</fullName>
    </submittedName>
</protein>
<sequence>MPDYRQAISYQIMPIAHTINYNKIPLWWAVGSGQGWWAVADDIFPKLANFAILATAHPTILLVPRSPHLPISPSPHLPISPSPHVTKREKKPIRHLQKLTSNPCTAWVKTEFLEMSIDTATANSIS</sequence>
<evidence type="ECO:0000313" key="2">
    <source>
        <dbReference type="Proteomes" id="UP000003959"/>
    </source>
</evidence>
<proteinExistence type="predicted"/>
<evidence type="ECO:0000313" key="1">
    <source>
        <dbReference type="EMBL" id="EGJ30571.1"/>
    </source>
</evidence>
<name>F4XXW6_9CYAN</name>
<dbReference type="EMBL" id="GL890951">
    <property type="protein sequence ID" value="EGJ30571.1"/>
    <property type="molecule type" value="Genomic_DNA"/>
</dbReference>
<gene>
    <name evidence="1" type="ORF">LYNGBM3L_49270</name>
</gene>
<organism evidence="1 2">
    <name type="scientific">Moorena producens 3L</name>
    <dbReference type="NCBI Taxonomy" id="489825"/>
    <lineage>
        <taxon>Bacteria</taxon>
        <taxon>Bacillati</taxon>
        <taxon>Cyanobacteriota</taxon>
        <taxon>Cyanophyceae</taxon>
        <taxon>Coleofasciculales</taxon>
        <taxon>Coleofasciculaceae</taxon>
        <taxon>Moorena</taxon>
    </lineage>
</organism>
<keyword evidence="2" id="KW-1185">Reference proteome</keyword>
<dbReference type="HOGENOM" id="CLU_1979009_0_0_3"/>
<dbReference type="AlphaFoldDB" id="F4XXW6"/>